<feature type="compositionally biased region" description="Polar residues" evidence="1">
    <location>
        <begin position="1"/>
        <end position="12"/>
    </location>
</feature>
<organism evidence="2 3">
    <name type="scientific">Ceratodon purpureus</name>
    <name type="common">Fire moss</name>
    <name type="synonym">Dicranum purpureum</name>
    <dbReference type="NCBI Taxonomy" id="3225"/>
    <lineage>
        <taxon>Eukaryota</taxon>
        <taxon>Viridiplantae</taxon>
        <taxon>Streptophyta</taxon>
        <taxon>Embryophyta</taxon>
        <taxon>Bryophyta</taxon>
        <taxon>Bryophytina</taxon>
        <taxon>Bryopsida</taxon>
        <taxon>Dicranidae</taxon>
        <taxon>Pseudoditrichales</taxon>
        <taxon>Ditrichaceae</taxon>
        <taxon>Ceratodon</taxon>
    </lineage>
</organism>
<dbReference type="AlphaFoldDB" id="A0A8T0HCE9"/>
<feature type="compositionally biased region" description="Basic and acidic residues" evidence="1">
    <location>
        <begin position="85"/>
        <end position="95"/>
    </location>
</feature>
<dbReference type="EMBL" id="CM026428">
    <property type="protein sequence ID" value="KAG0567819.1"/>
    <property type="molecule type" value="Genomic_DNA"/>
</dbReference>
<sequence>MEIIEYTTSVKNQQQPQCPPPTPRSTFPTLLCSIPVHRFSSLPHHPARLIHPPHRPIHPCRGGGPGRDVVKFCQSVGSKQSTDQTRAEHRSEEKSREQEWASIWQPWLRETRREEPIYAHWAVARVTHSHGAGLRVYFLALLNRVSLRFGRGGWDCGATADSEGSERRQDRRSGRFPRSANSVVAMEGGGCW</sequence>
<comment type="caution">
    <text evidence="2">The sequence shown here is derived from an EMBL/GenBank/DDBJ whole genome shotgun (WGS) entry which is preliminary data.</text>
</comment>
<name>A0A8T0HCE9_CERPU</name>
<keyword evidence="3" id="KW-1185">Reference proteome</keyword>
<evidence type="ECO:0000313" key="2">
    <source>
        <dbReference type="EMBL" id="KAG0567819.1"/>
    </source>
</evidence>
<proteinExistence type="predicted"/>
<accession>A0A8T0HCE9</accession>
<protein>
    <submittedName>
        <fullName evidence="2">Uncharacterized protein</fullName>
    </submittedName>
</protein>
<dbReference type="Proteomes" id="UP000822688">
    <property type="component" value="Chromosome 7"/>
</dbReference>
<feature type="region of interest" description="Disordered" evidence="1">
    <location>
        <begin position="1"/>
        <end position="24"/>
    </location>
</feature>
<evidence type="ECO:0000313" key="3">
    <source>
        <dbReference type="Proteomes" id="UP000822688"/>
    </source>
</evidence>
<feature type="region of interest" description="Disordered" evidence="1">
    <location>
        <begin position="76"/>
        <end position="95"/>
    </location>
</feature>
<feature type="region of interest" description="Disordered" evidence="1">
    <location>
        <begin position="159"/>
        <end position="180"/>
    </location>
</feature>
<feature type="compositionally biased region" description="Basic and acidic residues" evidence="1">
    <location>
        <begin position="164"/>
        <end position="173"/>
    </location>
</feature>
<gene>
    <name evidence="2" type="ORF">KC19_7G163800</name>
</gene>
<evidence type="ECO:0000256" key="1">
    <source>
        <dbReference type="SAM" id="MobiDB-lite"/>
    </source>
</evidence>
<reference evidence="2" key="1">
    <citation type="submission" date="2020-06" db="EMBL/GenBank/DDBJ databases">
        <title>WGS assembly of Ceratodon purpureus strain R40.</title>
        <authorList>
            <person name="Carey S.B."/>
            <person name="Jenkins J."/>
            <person name="Shu S."/>
            <person name="Lovell J.T."/>
            <person name="Sreedasyam A."/>
            <person name="Maumus F."/>
            <person name="Tiley G.P."/>
            <person name="Fernandez-Pozo N."/>
            <person name="Barry K."/>
            <person name="Chen C."/>
            <person name="Wang M."/>
            <person name="Lipzen A."/>
            <person name="Daum C."/>
            <person name="Saski C.A."/>
            <person name="Payton A.C."/>
            <person name="Mcbreen J.C."/>
            <person name="Conrad R.E."/>
            <person name="Kollar L.M."/>
            <person name="Olsson S."/>
            <person name="Huttunen S."/>
            <person name="Landis J.B."/>
            <person name="Wickett N.J."/>
            <person name="Johnson M.G."/>
            <person name="Rensing S.A."/>
            <person name="Grimwood J."/>
            <person name="Schmutz J."/>
            <person name="Mcdaniel S.F."/>
        </authorList>
    </citation>
    <scope>NUCLEOTIDE SEQUENCE</scope>
    <source>
        <strain evidence="2">R40</strain>
    </source>
</reference>